<evidence type="ECO:0000256" key="10">
    <source>
        <dbReference type="ARBA" id="ARBA00023237"/>
    </source>
</evidence>
<dbReference type="RefSeq" id="WP_016475083.1">
    <property type="nucleotide sequence ID" value="NZ_KE150481.1"/>
</dbReference>
<name>S3BEY1_9BURK</name>
<dbReference type="AlphaFoldDB" id="S3BEY1"/>
<dbReference type="PANTHER" id="PTHR34501:SF9">
    <property type="entry name" value="MAJOR OUTER MEMBRANE PROTEIN P.IA"/>
    <property type="match status" value="1"/>
</dbReference>
<evidence type="ECO:0000256" key="12">
    <source>
        <dbReference type="SAM" id="SignalP"/>
    </source>
</evidence>
<evidence type="ECO:0000256" key="9">
    <source>
        <dbReference type="ARBA" id="ARBA00023136"/>
    </source>
</evidence>
<evidence type="ECO:0000256" key="5">
    <source>
        <dbReference type="ARBA" id="ARBA00022692"/>
    </source>
</evidence>
<accession>S3BEY1</accession>
<feature type="signal peptide" evidence="12">
    <location>
        <begin position="1"/>
        <end position="20"/>
    </location>
</feature>
<dbReference type="HOGENOM" id="CLU_038238_1_2_4"/>
<dbReference type="InterPro" id="IPR002299">
    <property type="entry name" value="Porin_Neis"/>
</dbReference>
<keyword evidence="10" id="KW-0998">Cell outer membrane</keyword>
<keyword evidence="5" id="KW-0812">Transmembrane</keyword>
<evidence type="ECO:0000313" key="14">
    <source>
        <dbReference type="EMBL" id="EPD97865.1"/>
    </source>
</evidence>
<comment type="subunit">
    <text evidence="2">Homotrimer.</text>
</comment>
<proteinExistence type="predicted"/>
<dbReference type="Proteomes" id="UP000014400">
    <property type="component" value="Unassembled WGS sequence"/>
</dbReference>
<keyword evidence="7" id="KW-0406">Ion transport</keyword>
<sequence length="376" mass="39788">MKKTLAALAVLGAFAGSAMAADVTLYGAVDTGFEYIHTKSTGEKGVDTFDMQTGWDTPSRWGLKGSEDLGNGYKVSFKLESGFNSDDGTMGQSNRLFGREAGLTLSGPFGSVAFGRFGGISSSAGTYDMLGYVESFDGGDGNVWGFASSSRYDNMVVYQTPRFAGLQLTAQYSFKTDTKEGDTVGADGKPQYNGDEGTSHAQRYASVGLSGEYGPASFAVGYELTKYGANTNGARALDKDGQLVFVGGNYDFEVVQLFAEAQYFKHQTAINAGDDATAELGLGKLGLKGYGLHLGAAAPLAGGTLTAGLYYVDLSEEAVDQADEDAKYYGVSARYNYPLSERTSLYAGAGYGQLKDDDSGNKDQLTQVYCGLVHTF</sequence>
<feature type="domain" description="Porin" evidence="13">
    <location>
        <begin position="7"/>
        <end position="356"/>
    </location>
</feature>
<dbReference type="GO" id="GO:0046930">
    <property type="term" value="C:pore complex"/>
    <property type="evidence" value="ECO:0007669"/>
    <property type="project" value="UniProtKB-KW"/>
</dbReference>
<evidence type="ECO:0000256" key="7">
    <source>
        <dbReference type="ARBA" id="ARBA00023065"/>
    </source>
</evidence>
<evidence type="ECO:0000256" key="2">
    <source>
        <dbReference type="ARBA" id="ARBA00011233"/>
    </source>
</evidence>
<reference evidence="14 15" key="1">
    <citation type="submission" date="2013-04" db="EMBL/GenBank/DDBJ databases">
        <title>The Genome Sequence of Sutterella wadsworthensis HGA0223.</title>
        <authorList>
            <consortium name="The Broad Institute Genomics Platform"/>
            <person name="Earl A."/>
            <person name="Ward D."/>
            <person name="Feldgarden M."/>
            <person name="Gevers D."/>
            <person name="Schmidt T.M."/>
            <person name="Dover J."/>
            <person name="Dai D."/>
            <person name="Walker B."/>
            <person name="Young S."/>
            <person name="Zeng Q."/>
            <person name="Gargeya S."/>
            <person name="Fitzgerald M."/>
            <person name="Haas B."/>
            <person name="Abouelleil A."/>
            <person name="Allen A.W."/>
            <person name="Alvarado L."/>
            <person name="Arachchi H.M."/>
            <person name="Berlin A.M."/>
            <person name="Chapman S.B."/>
            <person name="Gainer-Dewar J."/>
            <person name="Goldberg J."/>
            <person name="Griggs A."/>
            <person name="Gujja S."/>
            <person name="Hansen M."/>
            <person name="Howarth C."/>
            <person name="Imamovic A."/>
            <person name="Ireland A."/>
            <person name="Larimer J."/>
            <person name="McCowan C."/>
            <person name="Murphy C."/>
            <person name="Pearson M."/>
            <person name="Poon T.W."/>
            <person name="Priest M."/>
            <person name="Roberts A."/>
            <person name="Saif S."/>
            <person name="Shea T."/>
            <person name="Sisk P."/>
            <person name="Sykes S."/>
            <person name="Wortman J."/>
            <person name="Nusbaum C."/>
            <person name="Birren B."/>
        </authorList>
    </citation>
    <scope>NUCLEOTIDE SEQUENCE [LARGE SCALE GENOMIC DNA]</scope>
    <source>
        <strain evidence="14 15">HGA0223</strain>
    </source>
</reference>
<dbReference type="InterPro" id="IPR023614">
    <property type="entry name" value="Porin_dom_sf"/>
</dbReference>
<dbReference type="EMBL" id="ATCF01000030">
    <property type="protein sequence ID" value="EPD97865.1"/>
    <property type="molecule type" value="Genomic_DNA"/>
</dbReference>
<evidence type="ECO:0000313" key="15">
    <source>
        <dbReference type="Proteomes" id="UP000014400"/>
    </source>
</evidence>
<comment type="caution">
    <text evidence="14">The sequence shown here is derived from an EMBL/GenBank/DDBJ whole genome shotgun (WGS) entry which is preliminary data.</text>
</comment>
<dbReference type="PANTHER" id="PTHR34501">
    <property type="entry name" value="PROTEIN YDDL-RELATED"/>
    <property type="match status" value="1"/>
</dbReference>
<dbReference type="Pfam" id="PF13609">
    <property type="entry name" value="Porin_4"/>
    <property type="match status" value="1"/>
</dbReference>
<evidence type="ECO:0000256" key="1">
    <source>
        <dbReference type="ARBA" id="ARBA00004571"/>
    </source>
</evidence>
<keyword evidence="6 12" id="KW-0732">Signal</keyword>
<evidence type="ECO:0000259" key="13">
    <source>
        <dbReference type="Pfam" id="PF13609"/>
    </source>
</evidence>
<keyword evidence="3" id="KW-0813">Transport</keyword>
<dbReference type="GO" id="GO:0006811">
    <property type="term" value="P:monoatomic ion transport"/>
    <property type="evidence" value="ECO:0007669"/>
    <property type="project" value="UniProtKB-KW"/>
</dbReference>
<dbReference type="Gene3D" id="2.40.160.10">
    <property type="entry name" value="Porin"/>
    <property type="match status" value="1"/>
</dbReference>
<dbReference type="PRINTS" id="PR00184">
    <property type="entry name" value="NEISSPPORIN"/>
</dbReference>
<evidence type="ECO:0000256" key="8">
    <source>
        <dbReference type="ARBA" id="ARBA00023114"/>
    </source>
</evidence>
<evidence type="ECO:0000256" key="6">
    <source>
        <dbReference type="ARBA" id="ARBA00022729"/>
    </source>
</evidence>
<comment type="subcellular location">
    <subcellularLocation>
        <location evidence="1">Cell outer membrane</location>
        <topology evidence="1">Multi-pass membrane protein</topology>
    </subcellularLocation>
</comment>
<feature type="chain" id="PRO_5004506198" description="Porin domain-containing protein" evidence="12">
    <location>
        <begin position="21"/>
        <end position="376"/>
    </location>
</feature>
<dbReference type="STRING" id="1203554.HMPREF1476_02006"/>
<dbReference type="InterPro" id="IPR033900">
    <property type="entry name" value="Gram_neg_porin_domain"/>
</dbReference>
<evidence type="ECO:0000256" key="3">
    <source>
        <dbReference type="ARBA" id="ARBA00022448"/>
    </source>
</evidence>
<dbReference type="InterPro" id="IPR050298">
    <property type="entry name" value="Gram-neg_bact_OMP"/>
</dbReference>
<organism evidence="14 15">
    <name type="scientific">Sutterella wadsworthensis HGA0223</name>
    <dbReference type="NCBI Taxonomy" id="1203554"/>
    <lineage>
        <taxon>Bacteria</taxon>
        <taxon>Pseudomonadati</taxon>
        <taxon>Pseudomonadota</taxon>
        <taxon>Betaproteobacteria</taxon>
        <taxon>Burkholderiales</taxon>
        <taxon>Sutterellaceae</taxon>
        <taxon>Sutterella</taxon>
    </lineage>
</organism>
<dbReference type="PATRIC" id="fig|1203554.3.peg.2088"/>
<keyword evidence="4" id="KW-1134">Transmembrane beta strand</keyword>
<gene>
    <name evidence="14" type="ORF">HMPREF1476_02006</name>
</gene>
<dbReference type="GO" id="GO:0015288">
    <property type="term" value="F:porin activity"/>
    <property type="evidence" value="ECO:0007669"/>
    <property type="project" value="UniProtKB-KW"/>
</dbReference>
<keyword evidence="15" id="KW-1185">Reference proteome</keyword>
<keyword evidence="9" id="KW-0472">Membrane</keyword>
<dbReference type="eggNOG" id="COG3203">
    <property type="taxonomic scope" value="Bacteria"/>
</dbReference>
<evidence type="ECO:0000256" key="4">
    <source>
        <dbReference type="ARBA" id="ARBA00022452"/>
    </source>
</evidence>
<dbReference type="CDD" id="cd00342">
    <property type="entry name" value="gram_neg_porins"/>
    <property type="match status" value="1"/>
</dbReference>
<evidence type="ECO:0000256" key="11">
    <source>
        <dbReference type="SAM" id="MobiDB-lite"/>
    </source>
</evidence>
<feature type="region of interest" description="Disordered" evidence="11">
    <location>
        <begin position="179"/>
        <end position="198"/>
    </location>
</feature>
<dbReference type="GO" id="GO:0009279">
    <property type="term" value="C:cell outer membrane"/>
    <property type="evidence" value="ECO:0007669"/>
    <property type="project" value="UniProtKB-SubCell"/>
</dbReference>
<dbReference type="SUPFAM" id="SSF56935">
    <property type="entry name" value="Porins"/>
    <property type="match status" value="1"/>
</dbReference>
<keyword evidence="8" id="KW-0626">Porin</keyword>
<protein>
    <recommendedName>
        <fullName evidence="13">Porin domain-containing protein</fullName>
    </recommendedName>
</protein>